<gene>
    <name evidence="1" type="ORF">HPB48_019803</name>
</gene>
<dbReference type="EMBL" id="JABSTR010000006">
    <property type="protein sequence ID" value="KAH9372980.1"/>
    <property type="molecule type" value="Genomic_DNA"/>
</dbReference>
<evidence type="ECO:0000313" key="1">
    <source>
        <dbReference type="EMBL" id="KAH9372980.1"/>
    </source>
</evidence>
<accession>A0A9J6GF67</accession>
<name>A0A9J6GF67_HAELO</name>
<dbReference type="AlphaFoldDB" id="A0A9J6GF67"/>
<organism evidence="1 2">
    <name type="scientific">Haemaphysalis longicornis</name>
    <name type="common">Bush tick</name>
    <dbReference type="NCBI Taxonomy" id="44386"/>
    <lineage>
        <taxon>Eukaryota</taxon>
        <taxon>Metazoa</taxon>
        <taxon>Ecdysozoa</taxon>
        <taxon>Arthropoda</taxon>
        <taxon>Chelicerata</taxon>
        <taxon>Arachnida</taxon>
        <taxon>Acari</taxon>
        <taxon>Parasitiformes</taxon>
        <taxon>Ixodida</taxon>
        <taxon>Ixodoidea</taxon>
        <taxon>Ixodidae</taxon>
        <taxon>Haemaphysalinae</taxon>
        <taxon>Haemaphysalis</taxon>
    </lineage>
</organism>
<dbReference type="OrthoDB" id="10535613at2759"/>
<comment type="caution">
    <text evidence="1">The sequence shown here is derived from an EMBL/GenBank/DDBJ whole genome shotgun (WGS) entry which is preliminary data.</text>
</comment>
<sequence length="79" mass="9081">MNAVAHNYAVVEQLSQNEVFLKLSNQRQVVTNLTVELLKNDESSDFDTCDDEHTSEVVLKCVLRVQHKHSTQKLLQKNE</sequence>
<dbReference type="VEuPathDB" id="VectorBase:HLOH_059383"/>
<proteinExistence type="predicted"/>
<dbReference type="Proteomes" id="UP000821853">
    <property type="component" value="Chromosome 4"/>
</dbReference>
<keyword evidence="2" id="KW-1185">Reference proteome</keyword>
<evidence type="ECO:0000313" key="2">
    <source>
        <dbReference type="Proteomes" id="UP000821853"/>
    </source>
</evidence>
<protein>
    <submittedName>
        <fullName evidence="1">Uncharacterized protein</fullName>
    </submittedName>
</protein>
<reference evidence="1 2" key="1">
    <citation type="journal article" date="2020" name="Cell">
        <title>Large-Scale Comparative Analyses of Tick Genomes Elucidate Their Genetic Diversity and Vector Capacities.</title>
        <authorList>
            <consortium name="Tick Genome and Microbiome Consortium (TIGMIC)"/>
            <person name="Jia N."/>
            <person name="Wang J."/>
            <person name="Shi W."/>
            <person name="Du L."/>
            <person name="Sun Y."/>
            <person name="Zhan W."/>
            <person name="Jiang J.F."/>
            <person name="Wang Q."/>
            <person name="Zhang B."/>
            <person name="Ji P."/>
            <person name="Bell-Sakyi L."/>
            <person name="Cui X.M."/>
            <person name="Yuan T.T."/>
            <person name="Jiang B.G."/>
            <person name="Yang W.F."/>
            <person name="Lam T.T."/>
            <person name="Chang Q.C."/>
            <person name="Ding S.J."/>
            <person name="Wang X.J."/>
            <person name="Zhu J.G."/>
            <person name="Ruan X.D."/>
            <person name="Zhao L."/>
            <person name="Wei J.T."/>
            <person name="Ye R.Z."/>
            <person name="Que T.C."/>
            <person name="Du C.H."/>
            <person name="Zhou Y.H."/>
            <person name="Cheng J.X."/>
            <person name="Dai P.F."/>
            <person name="Guo W.B."/>
            <person name="Han X.H."/>
            <person name="Huang E.J."/>
            <person name="Li L.F."/>
            <person name="Wei W."/>
            <person name="Gao Y.C."/>
            <person name="Liu J.Z."/>
            <person name="Shao H.Z."/>
            <person name="Wang X."/>
            <person name="Wang C.C."/>
            <person name="Yang T.C."/>
            <person name="Huo Q.B."/>
            <person name="Li W."/>
            <person name="Chen H.Y."/>
            <person name="Chen S.E."/>
            <person name="Zhou L.G."/>
            <person name="Ni X.B."/>
            <person name="Tian J.H."/>
            <person name="Sheng Y."/>
            <person name="Liu T."/>
            <person name="Pan Y.S."/>
            <person name="Xia L.Y."/>
            <person name="Li J."/>
            <person name="Zhao F."/>
            <person name="Cao W.C."/>
        </authorList>
    </citation>
    <scope>NUCLEOTIDE SEQUENCE [LARGE SCALE GENOMIC DNA]</scope>
    <source>
        <strain evidence="1">HaeL-2018</strain>
    </source>
</reference>